<dbReference type="AlphaFoldDB" id="A0AB74IGC2"/>
<name>A0AB74IGC2_LACRH</name>
<evidence type="ECO:0000313" key="2">
    <source>
        <dbReference type="Proteomes" id="UP000307517"/>
    </source>
</evidence>
<organism evidence="1 2">
    <name type="scientific">Lacticaseibacillus rhamnosus</name>
    <name type="common">Lactobacillus rhamnosus</name>
    <dbReference type="NCBI Taxonomy" id="47715"/>
    <lineage>
        <taxon>Bacteria</taxon>
        <taxon>Bacillati</taxon>
        <taxon>Bacillota</taxon>
        <taxon>Bacilli</taxon>
        <taxon>Lactobacillales</taxon>
        <taxon>Lactobacillaceae</taxon>
        <taxon>Lacticaseibacillus</taxon>
    </lineage>
</organism>
<proteinExistence type="predicted"/>
<reference evidence="1 2" key="1">
    <citation type="submission" date="2019-04" db="EMBL/GenBank/DDBJ databases">
        <title>Genome Announcement to Ensure Probiotic Safety of Lactobacillus rhamnosus UBLR-58.</title>
        <authorList>
            <person name="Sulthana A."/>
            <person name="Lakshmi S.G."/>
            <person name="Madempudi R.S."/>
        </authorList>
    </citation>
    <scope>NUCLEOTIDE SEQUENCE [LARGE SCALE GENOMIC DNA]</scope>
    <source>
        <strain evidence="1 2">UBLR-58</strain>
    </source>
</reference>
<protein>
    <submittedName>
        <fullName evidence="1">Acetyltransferase</fullName>
    </submittedName>
</protein>
<evidence type="ECO:0000313" key="1">
    <source>
        <dbReference type="EMBL" id="THC81615.1"/>
    </source>
</evidence>
<sequence length="48" mass="5287">MGWFTLTLTRSLAQKSACKNLSRNGQRAVITSEAAYTSTSKRASSRSY</sequence>
<accession>A0AB74IGC2</accession>
<dbReference type="NCBIfam" id="NF040509">
    <property type="entry name" value="Lacto_palin_RPT"/>
    <property type="match status" value="1"/>
</dbReference>
<gene>
    <name evidence="1" type="ORF">E6L36_06770</name>
</gene>
<comment type="caution">
    <text evidence="1">The sequence shown here is derived from an EMBL/GenBank/DDBJ whole genome shotgun (WGS) entry which is preliminary data.</text>
</comment>
<dbReference type="AntiFam" id="ANF00266">
    <property type="entry name" value="DNA repeat translations related to WP_020751851.1"/>
</dbReference>
<dbReference type="Proteomes" id="UP000307517">
    <property type="component" value="Unassembled WGS sequence"/>
</dbReference>
<dbReference type="EMBL" id="SSHM01000001">
    <property type="protein sequence ID" value="THC81615.1"/>
    <property type="molecule type" value="Genomic_DNA"/>
</dbReference>